<accession>A0A1L9SYA5</accession>
<name>A0A1L9SYA5_9EURO</name>
<dbReference type="OrthoDB" id="5281164at2759"/>
<sequence length="213" mass="24415">HLDYPTRLALSQTNVYFRSMIAVEKPTTSEQKLSFLCAAENWARYKNKYSCSRCLKLRFRCVFADKQVKAKRAKGHAESNRRFCLECGVKRRIYSPGQMIDISGYTHYICGLCWQMCGSGLYCTFCGGCERCLEKRKTHLDFNLGIAISPGQCPRCSRPYANLGESEPERDDTKLLTALQNLPLCLKMAEFQEDFGMMASPEWYEEDIAKGNF</sequence>
<dbReference type="EMBL" id="KV878604">
    <property type="protein sequence ID" value="OJJ52168.1"/>
    <property type="molecule type" value="Genomic_DNA"/>
</dbReference>
<dbReference type="VEuPathDB" id="FungiDB:ASPSYDRAFT_165059"/>
<keyword evidence="2" id="KW-1185">Reference proteome</keyword>
<protein>
    <submittedName>
        <fullName evidence="1">Uncharacterized protein</fullName>
    </submittedName>
</protein>
<feature type="non-terminal residue" evidence="1">
    <location>
        <position position="1"/>
    </location>
</feature>
<organism evidence="1 2">
    <name type="scientific">Aspergillus sydowii CBS 593.65</name>
    <dbReference type="NCBI Taxonomy" id="1036612"/>
    <lineage>
        <taxon>Eukaryota</taxon>
        <taxon>Fungi</taxon>
        <taxon>Dikarya</taxon>
        <taxon>Ascomycota</taxon>
        <taxon>Pezizomycotina</taxon>
        <taxon>Eurotiomycetes</taxon>
        <taxon>Eurotiomycetidae</taxon>
        <taxon>Eurotiales</taxon>
        <taxon>Aspergillaceae</taxon>
        <taxon>Aspergillus</taxon>
        <taxon>Aspergillus subgen. Nidulantes</taxon>
    </lineage>
</organism>
<dbReference type="AlphaFoldDB" id="A0A1L9SYA5"/>
<reference evidence="2" key="1">
    <citation type="journal article" date="2017" name="Genome Biol.">
        <title>Comparative genomics reveals high biological diversity and specific adaptations in the industrially and medically important fungal genus Aspergillus.</title>
        <authorList>
            <person name="de Vries R.P."/>
            <person name="Riley R."/>
            <person name="Wiebenga A."/>
            <person name="Aguilar-Osorio G."/>
            <person name="Amillis S."/>
            <person name="Uchima C.A."/>
            <person name="Anderluh G."/>
            <person name="Asadollahi M."/>
            <person name="Askin M."/>
            <person name="Barry K."/>
            <person name="Battaglia E."/>
            <person name="Bayram O."/>
            <person name="Benocci T."/>
            <person name="Braus-Stromeyer S.A."/>
            <person name="Caldana C."/>
            <person name="Canovas D."/>
            <person name="Cerqueira G.C."/>
            <person name="Chen F."/>
            <person name="Chen W."/>
            <person name="Choi C."/>
            <person name="Clum A."/>
            <person name="Dos Santos R.A."/>
            <person name="Damasio A.R."/>
            <person name="Diallinas G."/>
            <person name="Emri T."/>
            <person name="Fekete E."/>
            <person name="Flipphi M."/>
            <person name="Freyberg S."/>
            <person name="Gallo A."/>
            <person name="Gournas C."/>
            <person name="Habgood R."/>
            <person name="Hainaut M."/>
            <person name="Harispe M.L."/>
            <person name="Henrissat B."/>
            <person name="Hilden K.S."/>
            <person name="Hope R."/>
            <person name="Hossain A."/>
            <person name="Karabika E."/>
            <person name="Karaffa L."/>
            <person name="Karanyi Z."/>
            <person name="Krasevec N."/>
            <person name="Kuo A."/>
            <person name="Kusch H."/>
            <person name="LaButti K."/>
            <person name="Lagendijk E.L."/>
            <person name="Lapidus A."/>
            <person name="Levasseur A."/>
            <person name="Lindquist E."/>
            <person name="Lipzen A."/>
            <person name="Logrieco A.F."/>
            <person name="MacCabe A."/>
            <person name="Maekelae M.R."/>
            <person name="Malavazi I."/>
            <person name="Melin P."/>
            <person name="Meyer V."/>
            <person name="Mielnichuk N."/>
            <person name="Miskei M."/>
            <person name="Molnar A.P."/>
            <person name="Mule G."/>
            <person name="Ngan C.Y."/>
            <person name="Orejas M."/>
            <person name="Orosz E."/>
            <person name="Ouedraogo J.P."/>
            <person name="Overkamp K.M."/>
            <person name="Park H.-S."/>
            <person name="Perrone G."/>
            <person name="Piumi F."/>
            <person name="Punt P.J."/>
            <person name="Ram A.F."/>
            <person name="Ramon A."/>
            <person name="Rauscher S."/>
            <person name="Record E."/>
            <person name="Riano-Pachon D.M."/>
            <person name="Robert V."/>
            <person name="Roehrig J."/>
            <person name="Ruller R."/>
            <person name="Salamov A."/>
            <person name="Salih N.S."/>
            <person name="Samson R.A."/>
            <person name="Sandor E."/>
            <person name="Sanguinetti M."/>
            <person name="Schuetze T."/>
            <person name="Sepcic K."/>
            <person name="Shelest E."/>
            <person name="Sherlock G."/>
            <person name="Sophianopoulou V."/>
            <person name="Squina F.M."/>
            <person name="Sun H."/>
            <person name="Susca A."/>
            <person name="Todd R.B."/>
            <person name="Tsang A."/>
            <person name="Unkles S.E."/>
            <person name="van de Wiele N."/>
            <person name="van Rossen-Uffink D."/>
            <person name="Oliveira J.V."/>
            <person name="Vesth T.C."/>
            <person name="Visser J."/>
            <person name="Yu J.-H."/>
            <person name="Zhou M."/>
            <person name="Andersen M.R."/>
            <person name="Archer D.B."/>
            <person name="Baker S.E."/>
            <person name="Benoit I."/>
            <person name="Brakhage A.A."/>
            <person name="Braus G.H."/>
            <person name="Fischer R."/>
            <person name="Frisvad J.C."/>
            <person name="Goldman G.H."/>
            <person name="Houbraken J."/>
            <person name="Oakley B."/>
            <person name="Pocsi I."/>
            <person name="Scazzocchio C."/>
            <person name="Seiboth B."/>
            <person name="vanKuyk P.A."/>
            <person name="Wortman J."/>
            <person name="Dyer P.S."/>
            <person name="Grigoriev I.V."/>
        </authorList>
    </citation>
    <scope>NUCLEOTIDE SEQUENCE [LARGE SCALE GENOMIC DNA]</scope>
    <source>
        <strain evidence="2">CBS 593.65</strain>
    </source>
</reference>
<dbReference type="Proteomes" id="UP000184356">
    <property type="component" value="Unassembled WGS sequence"/>
</dbReference>
<dbReference type="RefSeq" id="XP_040695974.1">
    <property type="nucleotide sequence ID" value="XM_040843319.1"/>
</dbReference>
<evidence type="ECO:0000313" key="1">
    <source>
        <dbReference type="EMBL" id="OJJ52168.1"/>
    </source>
</evidence>
<dbReference type="GeneID" id="63759392"/>
<proteinExistence type="predicted"/>
<gene>
    <name evidence="1" type="ORF">ASPSYDRAFT_165059</name>
</gene>
<evidence type="ECO:0000313" key="2">
    <source>
        <dbReference type="Proteomes" id="UP000184356"/>
    </source>
</evidence>